<gene>
    <name evidence="1" type="ORF">WJ53_04150</name>
</gene>
<dbReference type="EMBL" id="LOZE01000053">
    <property type="protein sequence ID" value="KVM32478.1"/>
    <property type="molecule type" value="Genomic_DNA"/>
</dbReference>
<reference evidence="1 2" key="1">
    <citation type="submission" date="2015-11" db="EMBL/GenBank/DDBJ databases">
        <title>Expanding the genomic diversity of Burkholderia species for the development of highly accurate diagnostics.</title>
        <authorList>
            <person name="Sahl J."/>
            <person name="Keim P."/>
            <person name="Wagner D."/>
        </authorList>
    </citation>
    <scope>NUCLEOTIDE SEQUENCE [LARGE SCALE GENOMIC DNA]</scope>
    <source>
        <strain evidence="1 2">MSMB2058</strain>
    </source>
</reference>
<comment type="caution">
    <text evidence="1">The sequence shown here is derived from an EMBL/GenBank/DDBJ whole genome shotgun (WGS) entry which is preliminary data.</text>
</comment>
<protein>
    <recommendedName>
        <fullName evidence="3">DNA-binding protein</fullName>
    </recommendedName>
</protein>
<evidence type="ECO:0000313" key="1">
    <source>
        <dbReference type="EMBL" id="KVM32478.1"/>
    </source>
</evidence>
<evidence type="ECO:0008006" key="3">
    <source>
        <dbReference type="Google" id="ProtNLM"/>
    </source>
</evidence>
<sequence>MTDEMKIIIKAFELFSARRPRPSQVTMQQAAEMLGLSRHTVSKMVKHGTFKLNKCGLIPIEQVDAALQPA</sequence>
<proteinExistence type="predicted"/>
<name>A0AB73G239_9BURK</name>
<accession>A0AB73G239</accession>
<dbReference type="Proteomes" id="UP000061665">
    <property type="component" value="Unassembled WGS sequence"/>
</dbReference>
<organism evidence="1 2">
    <name type="scientific">Burkholderia ubonensis</name>
    <dbReference type="NCBI Taxonomy" id="101571"/>
    <lineage>
        <taxon>Bacteria</taxon>
        <taxon>Pseudomonadati</taxon>
        <taxon>Pseudomonadota</taxon>
        <taxon>Betaproteobacteria</taxon>
        <taxon>Burkholderiales</taxon>
        <taxon>Burkholderiaceae</taxon>
        <taxon>Burkholderia</taxon>
        <taxon>Burkholderia cepacia complex</taxon>
    </lineage>
</organism>
<evidence type="ECO:0000313" key="2">
    <source>
        <dbReference type="Proteomes" id="UP000061665"/>
    </source>
</evidence>
<dbReference type="AlphaFoldDB" id="A0AB73G239"/>
<dbReference type="RefSeq" id="WP_059723146.1">
    <property type="nucleotide sequence ID" value="NZ_LOYI01000028.1"/>
</dbReference>